<dbReference type="SMART" id="SM00327">
    <property type="entry name" value="VWA"/>
    <property type="match status" value="1"/>
</dbReference>
<evidence type="ECO:0008006" key="6">
    <source>
        <dbReference type="Google" id="ProtNLM"/>
    </source>
</evidence>
<dbReference type="InterPro" id="IPR013694">
    <property type="entry name" value="VIT"/>
</dbReference>
<dbReference type="SUPFAM" id="SSF53300">
    <property type="entry name" value="vWA-like"/>
    <property type="match status" value="1"/>
</dbReference>
<evidence type="ECO:0000313" key="4">
    <source>
        <dbReference type="EnsemblMetazoa" id="CapteP95231"/>
    </source>
</evidence>
<feature type="domain" description="VIT" evidence="2">
    <location>
        <begin position="1"/>
        <end position="126"/>
    </location>
</feature>
<evidence type="ECO:0000313" key="5">
    <source>
        <dbReference type="Proteomes" id="UP000014760"/>
    </source>
</evidence>
<reference evidence="5" key="1">
    <citation type="submission" date="2012-12" db="EMBL/GenBank/DDBJ databases">
        <authorList>
            <person name="Hellsten U."/>
            <person name="Grimwood J."/>
            <person name="Chapman J.A."/>
            <person name="Shapiro H."/>
            <person name="Aerts A."/>
            <person name="Otillar R.P."/>
            <person name="Terry A.Y."/>
            <person name="Boore J.L."/>
            <person name="Simakov O."/>
            <person name="Marletaz F."/>
            <person name="Cho S.-J."/>
            <person name="Edsinger-Gonzales E."/>
            <person name="Havlak P."/>
            <person name="Kuo D.-H."/>
            <person name="Larsson T."/>
            <person name="Lv J."/>
            <person name="Arendt D."/>
            <person name="Savage R."/>
            <person name="Osoegawa K."/>
            <person name="de Jong P."/>
            <person name="Lindberg D.R."/>
            <person name="Seaver E.C."/>
            <person name="Weisblat D.A."/>
            <person name="Putnam N.H."/>
            <person name="Grigoriev I.V."/>
            <person name="Rokhsar D.S."/>
        </authorList>
    </citation>
    <scope>NUCLEOTIDE SEQUENCE</scope>
    <source>
        <strain evidence="5">I ESC-2004</strain>
    </source>
</reference>
<feature type="domain" description="VWFA" evidence="1">
    <location>
        <begin position="248"/>
        <end position="428"/>
    </location>
</feature>
<dbReference type="PROSITE" id="PS51468">
    <property type="entry name" value="VIT"/>
    <property type="match status" value="1"/>
</dbReference>
<dbReference type="OrthoDB" id="299997at2759"/>
<dbReference type="Pfam" id="PF13768">
    <property type="entry name" value="VWA_3"/>
    <property type="match status" value="1"/>
</dbReference>
<accession>R7TBW2</accession>
<dbReference type="InterPro" id="IPR036465">
    <property type="entry name" value="vWFA_dom_sf"/>
</dbReference>
<proteinExistence type="predicted"/>
<name>R7TBW2_CAPTE</name>
<dbReference type="InterPro" id="IPR002035">
    <property type="entry name" value="VWF_A"/>
</dbReference>
<evidence type="ECO:0000259" key="1">
    <source>
        <dbReference type="PROSITE" id="PS50234"/>
    </source>
</evidence>
<organism evidence="3">
    <name type="scientific">Capitella teleta</name>
    <name type="common">Polychaete worm</name>
    <dbReference type="NCBI Taxonomy" id="283909"/>
    <lineage>
        <taxon>Eukaryota</taxon>
        <taxon>Metazoa</taxon>
        <taxon>Spiralia</taxon>
        <taxon>Lophotrochozoa</taxon>
        <taxon>Annelida</taxon>
        <taxon>Polychaeta</taxon>
        <taxon>Sedentaria</taxon>
        <taxon>Scolecida</taxon>
        <taxon>Capitellidae</taxon>
        <taxon>Capitella</taxon>
    </lineage>
</organism>
<dbReference type="OMA" id="CNESEIM"/>
<dbReference type="InterPro" id="IPR050934">
    <property type="entry name" value="ITIH"/>
</dbReference>
<reference evidence="4" key="3">
    <citation type="submission" date="2015-06" db="UniProtKB">
        <authorList>
            <consortium name="EnsemblMetazoa"/>
        </authorList>
    </citation>
    <scope>IDENTIFICATION</scope>
</reference>
<evidence type="ECO:0000259" key="2">
    <source>
        <dbReference type="PROSITE" id="PS51468"/>
    </source>
</evidence>
<sequence length="616" mass="68401">MDYIEGLVIQSTISSRFAMTAVNCEMFNNKSETANAVFKVKLPKEAFISNFTMTMEGMTTVGVVRGRTEAAQLFREAQERNETVGMVSMDNKNPTVANRPMKFNEFSIQVAVAGRTNVVFEMTYQELLRRSNGVYTHTIYVDPMQVLPHLKITVKVFEPQGIRFFNVTEPDGSSRSSVIMESKKGEVLYQPDVTQQQNADAELGISGSLNVLYDTEHSNIAGDILTENDIFAHFFSPNENALQPLDKRVVFVVDMSGSMLGERIENTKRALEFIVRQMRPSDLFMFLLFSDSLVRWPGRGYPMQASPPSVIAAMEFLQQNLIANGATDINMALTQAGLGFNSQAKGVYDMIVFLTDGEPTSGVTNHNAIINNVVSTCGDKISLFTVGFGASLNENFLKTLSGRVRGSVSFVYDTEDIYAELKDFFLRIDSPLITDVKFSYNEDLIEASSMTSMEFSEYFEGSQIIVAGQMKSIPSNFQALVSGTGRGDSRITLLQPTIQNVADLSSNVDGFLERLYAHLKIENLFLDSLLEKNQSRIEEIEEEALQLALKHNLVTKLTSLIVFQPVKQVIRGKNFNPNMPGVKTIDVGTNKCGFQVQSTAVVALSMLIALHVHCSL</sequence>
<dbReference type="HOGENOM" id="CLU_008101_2_0_1"/>
<dbReference type="EMBL" id="KB311579">
    <property type="protein sequence ID" value="ELT88977.1"/>
    <property type="molecule type" value="Genomic_DNA"/>
</dbReference>
<reference evidence="3 5" key="2">
    <citation type="journal article" date="2013" name="Nature">
        <title>Insights into bilaterian evolution from three spiralian genomes.</title>
        <authorList>
            <person name="Simakov O."/>
            <person name="Marletaz F."/>
            <person name="Cho S.J."/>
            <person name="Edsinger-Gonzales E."/>
            <person name="Havlak P."/>
            <person name="Hellsten U."/>
            <person name="Kuo D.H."/>
            <person name="Larsson T."/>
            <person name="Lv J."/>
            <person name="Arendt D."/>
            <person name="Savage R."/>
            <person name="Osoegawa K."/>
            <person name="de Jong P."/>
            <person name="Grimwood J."/>
            <person name="Chapman J.A."/>
            <person name="Shapiro H."/>
            <person name="Aerts A."/>
            <person name="Otillar R.P."/>
            <person name="Terry A.Y."/>
            <person name="Boore J.L."/>
            <person name="Grigoriev I.V."/>
            <person name="Lindberg D.R."/>
            <person name="Seaver E.C."/>
            <person name="Weisblat D.A."/>
            <person name="Putnam N.H."/>
            <person name="Rokhsar D.S."/>
        </authorList>
    </citation>
    <scope>NUCLEOTIDE SEQUENCE</scope>
    <source>
        <strain evidence="3 5">I ESC-2004</strain>
    </source>
</reference>
<dbReference type="Pfam" id="PF08487">
    <property type="entry name" value="VIT"/>
    <property type="match status" value="1"/>
</dbReference>
<dbReference type="Gene3D" id="3.40.50.410">
    <property type="entry name" value="von Willebrand factor, type A domain"/>
    <property type="match status" value="1"/>
</dbReference>
<dbReference type="EnsemblMetazoa" id="CapteT95231">
    <property type="protein sequence ID" value="CapteP95231"/>
    <property type="gene ID" value="CapteG95231"/>
</dbReference>
<gene>
    <name evidence="3" type="ORF">CAPTEDRAFT_95231</name>
</gene>
<dbReference type="PANTHER" id="PTHR10338:SF108">
    <property type="entry name" value="INTER-ALPHA-TRYPSIN INHIBITOR HEAVY CHAIN H4-LIKE PROTEIN"/>
    <property type="match status" value="1"/>
</dbReference>
<dbReference type="Proteomes" id="UP000014760">
    <property type="component" value="Unassembled WGS sequence"/>
</dbReference>
<protein>
    <recommendedName>
        <fullName evidence="6">VWFA domain-containing protein</fullName>
    </recommendedName>
</protein>
<dbReference type="STRING" id="283909.R7TBW2"/>
<dbReference type="SMART" id="SM00609">
    <property type="entry name" value="VIT"/>
    <property type="match status" value="1"/>
</dbReference>
<dbReference type="PROSITE" id="PS50234">
    <property type="entry name" value="VWFA"/>
    <property type="match status" value="1"/>
</dbReference>
<dbReference type="PANTHER" id="PTHR10338">
    <property type="entry name" value="INTER-ALPHA-TRYPSIN INHIBITOR HEAVY CHAIN FAMILY MEMBER"/>
    <property type="match status" value="1"/>
</dbReference>
<dbReference type="EMBL" id="AMQN01015087">
    <property type="status" value="NOT_ANNOTATED_CDS"/>
    <property type="molecule type" value="Genomic_DNA"/>
</dbReference>
<dbReference type="AlphaFoldDB" id="R7TBW2"/>
<evidence type="ECO:0000313" key="3">
    <source>
        <dbReference type="EMBL" id="ELT88977.1"/>
    </source>
</evidence>
<keyword evidence="5" id="KW-1185">Reference proteome</keyword>